<proteinExistence type="predicted"/>
<keyword evidence="1" id="KW-1133">Transmembrane helix</keyword>
<evidence type="ECO:0000259" key="2">
    <source>
        <dbReference type="Pfam" id="PF04024"/>
    </source>
</evidence>
<dbReference type="Pfam" id="PF04024">
    <property type="entry name" value="PspC"/>
    <property type="match status" value="1"/>
</dbReference>
<dbReference type="RefSeq" id="WP_011819948.1">
    <property type="nucleotide sequence ID" value="NC_008817.1"/>
</dbReference>
<sequence length="63" mass="7132">MSSIIRAKKGSWFLGVCKGLEKSNRGNVFFWRLVFFISACFTFGIPILIYLGLAVIFPIEKAE</sequence>
<dbReference type="KEGG" id="pmc:P9515_06341"/>
<accession>A2BVN2</accession>
<dbReference type="AlphaFoldDB" id="A2BVN2"/>
<evidence type="ECO:0000313" key="3">
    <source>
        <dbReference type="EMBL" id="ABM71843.1"/>
    </source>
</evidence>
<keyword evidence="1" id="KW-0812">Transmembrane</keyword>
<protein>
    <recommendedName>
        <fullName evidence="2">Phage shock protein PspC N-terminal domain-containing protein</fullName>
    </recommendedName>
</protein>
<feature type="transmembrane region" description="Helical" evidence="1">
    <location>
        <begin position="29"/>
        <end position="57"/>
    </location>
</feature>
<name>A2BVN2_PROM5</name>
<feature type="domain" description="Phage shock protein PspC N-terminal" evidence="2">
    <location>
        <begin position="4"/>
        <end position="59"/>
    </location>
</feature>
<evidence type="ECO:0000313" key="4">
    <source>
        <dbReference type="Proteomes" id="UP000001589"/>
    </source>
</evidence>
<dbReference type="OrthoDB" id="9815286at2"/>
<dbReference type="HOGENOM" id="CLU_143433_4_3_3"/>
<gene>
    <name evidence="3" type="ordered locus">P9515_06341</name>
</gene>
<keyword evidence="1" id="KW-0472">Membrane</keyword>
<evidence type="ECO:0000256" key="1">
    <source>
        <dbReference type="SAM" id="Phobius"/>
    </source>
</evidence>
<dbReference type="GeneID" id="60201260"/>
<dbReference type="Proteomes" id="UP000001589">
    <property type="component" value="Chromosome"/>
</dbReference>
<dbReference type="EMBL" id="CP000552">
    <property type="protein sequence ID" value="ABM71843.1"/>
    <property type="molecule type" value="Genomic_DNA"/>
</dbReference>
<organism evidence="3 4">
    <name type="scientific">Prochlorococcus marinus (strain MIT 9515)</name>
    <dbReference type="NCBI Taxonomy" id="167542"/>
    <lineage>
        <taxon>Bacteria</taxon>
        <taxon>Bacillati</taxon>
        <taxon>Cyanobacteriota</taxon>
        <taxon>Cyanophyceae</taxon>
        <taxon>Synechococcales</taxon>
        <taxon>Prochlorococcaceae</taxon>
        <taxon>Prochlorococcus</taxon>
    </lineage>
</organism>
<dbReference type="InterPro" id="IPR007168">
    <property type="entry name" value="Phageshock_PspC_N"/>
</dbReference>
<reference evidence="3 4" key="1">
    <citation type="journal article" date="2007" name="PLoS Genet.">
        <title>Patterns and implications of gene gain and loss in the evolution of Prochlorococcus.</title>
        <authorList>
            <person name="Kettler G.C."/>
            <person name="Martiny A.C."/>
            <person name="Huang K."/>
            <person name="Zucker J."/>
            <person name="Coleman M.L."/>
            <person name="Rodrigue S."/>
            <person name="Chen F."/>
            <person name="Lapidus A."/>
            <person name="Ferriera S."/>
            <person name="Johnson J."/>
            <person name="Steglich C."/>
            <person name="Church G.M."/>
            <person name="Richardson P."/>
            <person name="Chisholm S.W."/>
        </authorList>
    </citation>
    <scope>NUCLEOTIDE SEQUENCE [LARGE SCALE GENOMIC DNA]</scope>
    <source>
        <strain evidence="3 4">MIT 9515</strain>
    </source>
</reference>